<dbReference type="PANTHER" id="PTHR46741">
    <property type="entry name" value="OS09G0413600 PROTEIN"/>
    <property type="match status" value="1"/>
</dbReference>
<evidence type="ECO:0000313" key="3">
    <source>
        <dbReference type="EMBL" id="KAJ6753156.1"/>
    </source>
</evidence>
<name>A0A9Q0VRS0_9ROSI</name>
<keyword evidence="2" id="KW-1133">Transmembrane helix</keyword>
<organism evidence="3 4">
    <name type="scientific">Salix koriyanagi</name>
    <dbReference type="NCBI Taxonomy" id="2511006"/>
    <lineage>
        <taxon>Eukaryota</taxon>
        <taxon>Viridiplantae</taxon>
        <taxon>Streptophyta</taxon>
        <taxon>Embryophyta</taxon>
        <taxon>Tracheophyta</taxon>
        <taxon>Spermatophyta</taxon>
        <taxon>Magnoliopsida</taxon>
        <taxon>eudicotyledons</taxon>
        <taxon>Gunneridae</taxon>
        <taxon>Pentapetalae</taxon>
        <taxon>rosids</taxon>
        <taxon>fabids</taxon>
        <taxon>Malpighiales</taxon>
        <taxon>Salicaceae</taxon>
        <taxon>Saliceae</taxon>
        <taxon>Salix</taxon>
    </lineage>
</organism>
<sequence length="811" mass="94095">MGSVNGFLYQKLLPFASSFWLTVSTLFLALFGFLNRTMSRFKRNYLEPEGEAKEPKVEVSGFKEIKEIDELDEKETPSEAKEPEDEIYKSKETKEVDELEKTETPNFCFKFQFQSYRDEDEPVVLRSVTPASTSKYEFLSGKNFSHYLEEPEVVSLTVKELYAGSDGDSIGNKEKMESGVLSDKDFARKESEAESVREEIEKISAHSVRKKDAKMEFEVETLIEEEAEKLEAENCIEESSSRKGKAVDVENNVSSDEDVSRDDDAQFLSDKDFVVSDSDSVVSKHEIMSRYIASISDGFLSDKNFEDVFELDILKDIDGQTVESTDEDLESEYLNLQNLNSGYEADDFDDEDSDIMEELIKIEEAVQKPVLVEDTEMLSEKDFEDNNQKSNQKERGSKDNEAKDILEGPESSSQDSSAADSEDSYGMETLLEHQDLIEQLKMELKKVRATGLPTILEEDESPKIMEDLKPWKMDVKFQYEDRMSEIHKFYKSYREKIRKLDILSYQKMYAMNFLQSKDPLQPIEGHETSAPASASLLPQKFLSSKRKKSSSDPMTNFVREYHNDLEVVYVGQLCLSWEILHWQYEKTLELWDSDPYGMRQYNEVAGEFQQFQVILQRFIENEPFEGPRVENYIKNRCVLRNLLQVPVIREDSMKDKKARRKGKDDDSITSDVLVQIMEESIRIFWRFVRSDKDAQNVISKGRKGTQVEPQDPTELELLTEVRTSFQKKERRLKDILRSGNCILRKFQKHREDNSNQALYFFSQVDMRLVARVLGMSRVTTDQLLWCHNKLSKINFVSRKIHVEPSFLLFPC</sequence>
<feature type="region of interest" description="Disordered" evidence="1">
    <location>
        <begin position="378"/>
        <end position="424"/>
    </location>
</feature>
<dbReference type="Proteomes" id="UP001151752">
    <property type="component" value="Unassembled WGS sequence"/>
</dbReference>
<dbReference type="AlphaFoldDB" id="A0A9Q0VRS0"/>
<reference evidence="3" key="2">
    <citation type="journal article" date="2023" name="Int. J. Mol. Sci.">
        <title>De Novo Assembly and Annotation of 11 Diverse Shrub Willow (Salix) Genomes Reveals Novel Gene Organization in Sex-Linked Regions.</title>
        <authorList>
            <person name="Hyden B."/>
            <person name="Feng K."/>
            <person name="Yates T.B."/>
            <person name="Jawdy S."/>
            <person name="Cereghino C."/>
            <person name="Smart L.B."/>
            <person name="Muchero W."/>
        </authorList>
    </citation>
    <scope>NUCLEOTIDE SEQUENCE</scope>
    <source>
        <tissue evidence="3">Shoot tip</tissue>
    </source>
</reference>
<evidence type="ECO:0000256" key="1">
    <source>
        <dbReference type="SAM" id="MobiDB-lite"/>
    </source>
</evidence>
<protein>
    <recommendedName>
        <fullName evidence="5">Ribosomal protein L34Ae</fullName>
    </recommendedName>
</protein>
<proteinExistence type="predicted"/>
<feature type="region of interest" description="Disordered" evidence="1">
    <location>
        <begin position="235"/>
        <end position="262"/>
    </location>
</feature>
<dbReference type="EMBL" id="JAPFFM010000008">
    <property type="protein sequence ID" value="KAJ6753156.1"/>
    <property type="molecule type" value="Genomic_DNA"/>
</dbReference>
<dbReference type="InterPro" id="IPR012870">
    <property type="entry name" value="DUF1666"/>
</dbReference>
<gene>
    <name evidence="3" type="ORF">OIU74_027923</name>
</gene>
<feature type="region of interest" description="Disordered" evidence="1">
    <location>
        <begin position="70"/>
        <end position="93"/>
    </location>
</feature>
<feature type="compositionally biased region" description="Low complexity" evidence="1">
    <location>
        <begin position="410"/>
        <end position="419"/>
    </location>
</feature>
<keyword evidence="4" id="KW-1185">Reference proteome</keyword>
<feature type="compositionally biased region" description="Basic and acidic residues" evidence="1">
    <location>
        <begin position="239"/>
        <end position="248"/>
    </location>
</feature>
<evidence type="ECO:0000313" key="4">
    <source>
        <dbReference type="Proteomes" id="UP001151752"/>
    </source>
</evidence>
<evidence type="ECO:0008006" key="5">
    <source>
        <dbReference type="Google" id="ProtNLM"/>
    </source>
</evidence>
<feature type="transmembrane region" description="Helical" evidence="2">
    <location>
        <begin position="12"/>
        <end position="34"/>
    </location>
</feature>
<keyword evidence="2" id="KW-0472">Membrane</keyword>
<evidence type="ECO:0000256" key="2">
    <source>
        <dbReference type="SAM" id="Phobius"/>
    </source>
</evidence>
<feature type="compositionally biased region" description="Basic and acidic residues" evidence="1">
    <location>
        <begin position="378"/>
        <end position="406"/>
    </location>
</feature>
<reference evidence="3" key="1">
    <citation type="submission" date="2022-11" db="EMBL/GenBank/DDBJ databases">
        <authorList>
            <person name="Hyden B.L."/>
            <person name="Feng K."/>
            <person name="Yates T."/>
            <person name="Jawdy S."/>
            <person name="Smart L.B."/>
            <person name="Muchero W."/>
        </authorList>
    </citation>
    <scope>NUCLEOTIDE SEQUENCE</scope>
    <source>
        <tissue evidence="3">Shoot tip</tissue>
    </source>
</reference>
<keyword evidence="2" id="KW-0812">Transmembrane</keyword>
<dbReference type="Pfam" id="PF07891">
    <property type="entry name" value="DUF1666"/>
    <property type="match status" value="1"/>
</dbReference>
<comment type="caution">
    <text evidence="3">The sequence shown here is derived from an EMBL/GenBank/DDBJ whole genome shotgun (WGS) entry which is preliminary data.</text>
</comment>
<dbReference type="PANTHER" id="PTHR46741:SF2">
    <property type="entry name" value="RIBOSOMAL PROTEIN L34AE"/>
    <property type="match status" value="1"/>
</dbReference>
<accession>A0A9Q0VRS0</accession>